<evidence type="ECO:0000313" key="3">
    <source>
        <dbReference type="EMBL" id="RMX51804.1"/>
    </source>
</evidence>
<evidence type="ECO:0000259" key="2">
    <source>
        <dbReference type="PROSITE" id="PS50158"/>
    </source>
</evidence>
<sequence length="372" mass="41195">MALNTPFPDFKTTGDDKHDIEEYIEDLTDYCTMQNWFDPSKETEAAKLTKPEKAMACLRALLSPAIRAVYKYSLWLSADDLAKPHLVINALTKYYGASIGFIAGLTSETLRVKLTGKGQRHRDAAAIPVLVNIAFGKRCNKCGIVGHFARACKGGTRKQAGNKQQSNFVDDDADEEAFVAECKASHKPAKKFFAHLHLVHDWKSKIVRVQIDSASTCNTMPSNLLSQSFPNLKVSKTRSRISTYGSQTMRPKGQVTLVCDRSRLETIDFLAVDVPDDKPPLLSGKDAQALKYLKIYADERNEVEDEIPQTPQTLPPLGMLTAEDILRQYANVSRPWRGKPLGTLMHIQLDSSVTPVSCPNTPSACGKVRPGK</sequence>
<dbReference type="InterPro" id="IPR001878">
    <property type="entry name" value="Znf_CCHC"/>
</dbReference>
<protein>
    <recommendedName>
        <fullName evidence="2">CCHC-type domain-containing protein</fullName>
    </recommendedName>
</protein>
<dbReference type="Proteomes" id="UP000275408">
    <property type="component" value="Unassembled WGS sequence"/>
</dbReference>
<dbReference type="GO" id="GO:0003676">
    <property type="term" value="F:nucleic acid binding"/>
    <property type="evidence" value="ECO:0007669"/>
    <property type="project" value="InterPro"/>
</dbReference>
<evidence type="ECO:0000256" key="1">
    <source>
        <dbReference type="PROSITE-ProRule" id="PRU00047"/>
    </source>
</evidence>
<keyword evidence="4" id="KW-1185">Reference proteome</keyword>
<dbReference type="GO" id="GO:0008270">
    <property type="term" value="F:zinc ion binding"/>
    <property type="evidence" value="ECO:0007669"/>
    <property type="project" value="UniProtKB-KW"/>
</dbReference>
<proteinExistence type="predicted"/>
<feature type="domain" description="CCHC-type" evidence="2">
    <location>
        <begin position="138"/>
        <end position="153"/>
    </location>
</feature>
<dbReference type="EMBL" id="RCHS01001718">
    <property type="protein sequence ID" value="RMX51804.1"/>
    <property type="molecule type" value="Genomic_DNA"/>
</dbReference>
<keyword evidence="1" id="KW-0862">Zinc</keyword>
<reference evidence="3 4" key="1">
    <citation type="journal article" date="2018" name="Sci. Rep.">
        <title>Comparative analysis of the Pocillopora damicornis genome highlights role of immune system in coral evolution.</title>
        <authorList>
            <person name="Cunning R."/>
            <person name="Bay R.A."/>
            <person name="Gillette P."/>
            <person name="Baker A.C."/>
            <person name="Traylor-Knowles N."/>
        </authorList>
    </citation>
    <scope>NUCLEOTIDE SEQUENCE [LARGE SCALE GENOMIC DNA]</scope>
    <source>
        <strain evidence="3">RSMAS</strain>
        <tissue evidence="3">Whole animal</tissue>
    </source>
</reference>
<dbReference type="PROSITE" id="PS50158">
    <property type="entry name" value="ZF_CCHC"/>
    <property type="match status" value="1"/>
</dbReference>
<organism evidence="3 4">
    <name type="scientific">Pocillopora damicornis</name>
    <name type="common">Cauliflower coral</name>
    <name type="synonym">Millepora damicornis</name>
    <dbReference type="NCBI Taxonomy" id="46731"/>
    <lineage>
        <taxon>Eukaryota</taxon>
        <taxon>Metazoa</taxon>
        <taxon>Cnidaria</taxon>
        <taxon>Anthozoa</taxon>
        <taxon>Hexacorallia</taxon>
        <taxon>Scleractinia</taxon>
        <taxon>Astrocoeniina</taxon>
        <taxon>Pocilloporidae</taxon>
        <taxon>Pocillopora</taxon>
    </lineage>
</organism>
<evidence type="ECO:0000313" key="4">
    <source>
        <dbReference type="Proteomes" id="UP000275408"/>
    </source>
</evidence>
<keyword evidence="1" id="KW-0479">Metal-binding</keyword>
<name>A0A3M6UE73_POCDA</name>
<keyword evidence="1" id="KW-0863">Zinc-finger</keyword>
<dbReference type="AlphaFoldDB" id="A0A3M6UE73"/>
<gene>
    <name evidence="3" type="ORF">pdam_00019278</name>
</gene>
<accession>A0A3M6UE73</accession>
<comment type="caution">
    <text evidence="3">The sequence shown here is derived from an EMBL/GenBank/DDBJ whole genome shotgun (WGS) entry which is preliminary data.</text>
</comment>